<comment type="caution">
    <text evidence="1">The sequence shown here is derived from an EMBL/GenBank/DDBJ whole genome shotgun (WGS) entry which is preliminary data.</text>
</comment>
<sequence>MVLTSKQLLVLHLDQKWPYSNKYANQCECLAAKCKSNKVQCYVASKSCDATCLKKASKCKPGLMAPNCDTTKVNACASLFGGKTIEKFQKECFLNAATCINSKLVAVLAAQCKRTKTLTEVTQVAVDNSTTVISNANFGSGSEDTDLEDDIP</sequence>
<accession>A0A1V9Z8Y9</accession>
<reference evidence="1 2" key="1">
    <citation type="journal article" date="2014" name="Genome Biol. Evol.">
        <title>The secreted proteins of Achlya hypogyna and Thraustotheca clavata identify the ancestral oomycete secretome and reveal gene acquisitions by horizontal gene transfer.</title>
        <authorList>
            <person name="Misner I."/>
            <person name="Blouin N."/>
            <person name="Leonard G."/>
            <person name="Richards T.A."/>
            <person name="Lane C.E."/>
        </authorList>
    </citation>
    <scope>NUCLEOTIDE SEQUENCE [LARGE SCALE GENOMIC DNA]</scope>
    <source>
        <strain evidence="1 2">ATCC 34112</strain>
    </source>
</reference>
<organism evidence="1 2">
    <name type="scientific">Thraustotheca clavata</name>
    <dbReference type="NCBI Taxonomy" id="74557"/>
    <lineage>
        <taxon>Eukaryota</taxon>
        <taxon>Sar</taxon>
        <taxon>Stramenopiles</taxon>
        <taxon>Oomycota</taxon>
        <taxon>Saprolegniomycetes</taxon>
        <taxon>Saprolegniales</taxon>
        <taxon>Achlyaceae</taxon>
        <taxon>Thraustotheca</taxon>
    </lineage>
</organism>
<evidence type="ECO:0000313" key="2">
    <source>
        <dbReference type="Proteomes" id="UP000243217"/>
    </source>
</evidence>
<proteinExistence type="predicted"/>
<dbReference type="STRING" id="74557.A0A1V9Z8Y9"/>
<keyword evidence="2" id="KW-1185">Reference proteome</keyword>
<dbReference type="OrthoDB" id="126772at2759"/>
<dbReference type="AlphaFoldDB" id="A0A1V9Z8Y9"/>
<protein>
    <submittedName>
        <fullName evidence="1">Uncharacterized protein</fullName>
    </submittedName>
</protein>
<dbReference type="EMBL" id="JNBS01002183">
    <property type="protein sequence ID" value="OQR94464.1"/>
    <property type="molecule type" value="Genomic_DNA"/>
</dbReference>
<dbReference type="Proteomes" id="UP000243217">
    <property type="component" value="Unassembled WGS sequence"/>
</dbReference>
<gene>
    <name evidence="1" type="ORF">THRCLA_22233</name>
</gene>
<evidence type="ECO:0000313" key="1">
    <source>
        <dbReference type="EMBL" id="OQR94464.1"/>
    </source>
</evidence>
<name>A0A1V9Z8Y9_9STRA</name>